<gene>
    <name evidence="1" type="ORF">MM213_20005</name>
</gene>
<organism evidence="1 2">
    <name type="scientific">Belliella alkalica</name>
    <dbReference type="NCBI Taxonomy" id="1730871"/>
    <lineage>
        <taxon>Bacteria</taxon>
        <taxon>Pseudomonadati</taxon>
        <taxon>Bacteroidota</taxon>
        <taxon>Cytophagia</taxon>
        <taxon>Cytophagales</taxon>
        <taxon>Cyclobacteriaceae</taxon>
        <taxon>Belliella</taxon>
    </lineage>
</organism>
<dbReference type="SUPFAM" id="SSF69304">
    <property type="entry name" value="Tricorn protease N-terminal domain"/>
    <property type="match status" value="1"/>
</dbReference>
<dbReference type="Gene3D" id="2.120.10.80">
    <property type="entry name" value="Kelch-type beta propeller"/>
    <property type="match status" value="1"/>
</dbReference>
<accession>A0ABS9VH92</accession>
<sequence length="684" mass="78405">MKKNIIVVYLMIIGIFASCNKDMELEFTSPNFSTPFIGQINSQGVEFSSEIYELGKLGIEEYGFMYSTDPNPRPENAETISAQGSPSRRFTLIGNHSLQENKTYYVVAYLKSSRGYTFSESTEFDSRGSKGFTISSIEFPEPLYFLDTIKVSGTGFSRFKENYLVTISNTIEVEVFETNEHGFKFLLPHEFDYINNVFSEKELRLGVKVFDKSSSIKKAFSFQKPTFNLQNPRTYNFNEEAIVTGTFLYSAKDYPLYIDEEGNEKQLLPNYISNDTIAMILPSDLNSTNPTIKFTIRGEEYNLNNLFLVNPTELKENQSFSIKANDVFKVFGTNFNIFYPNKLLINDRIPLTDLFYASEINESSINLQTFDFTYFKDQALELGREFEISAKSLGVISKNKIKITLTDPIVPYLKLPRRFEDELYVLQFEEKNYLMYDNIIQQINHQNKTISALNLNIPNTIGLGNLFVQYIDNGRAILGSSTLSFPQTISRTYIFDSKTNSISRLADFPSSAGIFLGTTFMNGKLTADISYHNGKPNQYTEKWQFDLAKNEWEKLGETSNTSAYISFNDNGETYAFKSTLLNSVQLVKLDPSSGDWINVSGEINNTFFSYRSNIIYLDGSPSLLTNNGMLLQFDPFTKELNIRTFPNLFSYYYRTNLKTIFERNNKVYFVDDSGYILEIDLDLL</sequence>
<dbReference type="RefSeq" id="WP_241414663.1">
    <property type="nucleotide sequence ID" value="NZ_JAKZGO010000031.1"/>
</dbReference>
<evidence type="ECO:0000313" key="2">
    <source>
        <dbReference type="Proteomes" id="UP001165430"/>
    </source>
</evidence>
<keyword evidence="2" id="KW-1185">Reference proteome</keyword>
<evidence type="ECO:0008006" key="3">
    <source>
        <dbReference type="Google" id="ProtNLM"/>
    </source>
</evidence>
<dbReference type="EMBL" id="JAKZGO010000031">
    <property type="protein sequence ID" value="MCH7415796.1"/>
    <property type="molecule type" value="Genomic_DNA"/>
</dbReference>
<evidence type="ECO:0000313" key="1">
    <source>
        <dbReference type="EMBL" id="MCH7415796.1"/>
    </source>
</evidence>
<name>A0ABS9VH92_9BACT</name>
<protein>
    <recommendedName>
        <fullName evidence="3">IPT/TIG domain-containing protein</fullName>
    </recommendedName>
</protein>
<dbReference type="InterPro" id="IPR015915">
    <property type="entry name" value="Kelch-typ_b-propeller"/>
</dbReference>
<dbReference type="PROSITE" id="PS51257">
    <property type="entry name" value="PROKAR_LIPOPROTEIN"/>
    <property type="match status" value="1"/>
</dbReference>
<proteinExistence type="predicted"/>
<dbReference type="Proteomes" id="UP001165430">
    <property type="component" value="Unassembled WGS sequence"/>
</dbReference>
<comment type="caution">
    <text evidence="1">The sequence shown here is derived from an EMBL/GenBank/DDBJ whole genome shotgun (WGS) entry which is preliminary data.</text>
</comment>
<reference evidence="1" key="1">
    <citation type="submission" date="2022-03" db="EMBL/GenBank/DDBJ databases">
        <title>De novo assembled genomes of Belliella spp. (Cyclobacteriaceae) strains.</title>
        <authorList>
            <person name="Szabo A."/>
            <person name="Korponai K."/>
            <person name="Felfoldi T."/>
        </authorList>
    </citation>
    <scope>NUCLEOTIDE SEQUENCE</scope>
    <source>
        <strain evidence="1">DSM 111903</strain>
    </source>
</reference>